<feature type="transmembrane region" description="Helical" evidence="6">
    <location>
        <begin position="158"/>
        <end position="175"/>
    </location>
</feature>
<evidence type="ECO:0000256" key="3">
    <source>
        <dbReference type="ARBA" id="ARBA00022692"/>
    </source>
</evidence>
<dbReference type="InterPro" id="IPR000620">
    <property type="entry name" value="EamA_dom"/>
</dbReference>
<feature type="domain" description="EamA" evidence="7">
    <location>
        <begin position="158"/>
        <end position="292"/>
    </location>
</feature>
<sequence>MDTKNITWGILMLLPATLSWGGMFPIAKPALNIIDPYYITLIRYGIAAILFIAILWCVEGRKAFQLNNRFLSLLFLGTLGFAGFNLLAFTGLTHSKPEHGAVIVAMMPMITVLLSWFLKGQKPHIFTLMTIVSAFLGVFLVITGGHPQQAFAGGKLEWDLLFLSGSICWVAYTMGAERFPEWSPLRYTTITCTLGAIAIGVITFVLTMNQDIHPPTLATIDQLQWTIAYLVILGALVAVLSWNAGIKLLGPVNGVLFINFVPITAFTIGVLHGRSFSHAEILGAAIVITALISNNLFLRYKQPLRPVNS</sequence>
<accession>A0A1I3Z9F2</accession>
<keyword evidence="3 6" id="KW-0812">Transmembrane</keyword>
<keyword evidence="4 6" id="KW-1133">Transmembrane helix</keyword>
<feature type="domain" description="EamA" evidence="7">
    <location>
        <begin position="7"/>
        <end position="142"/>
    </location>
</feature>
<keyword evidence="2" id="KW-1003">Cell membrane</keyword>
<dbReference type="Pfam" id="PF00892">
    <property type="entry name" value="EamA"/>
    <property type="match status" value="2"/>
</dbReference>
<evidence type="ECO:0000256" key="2">
    <source>
        <dbReference type="ARBA" id="ARBA00022475"/>
    </source>
</evidence>
<dbReference type="EMBL" id="FOSH01000010">
    <property type="protein sequence ID" value="SFK40301.1"/>
    <property type="molecule type" value="Genomic_DNA"/>
</dbReference>
<dbReference type="OrthoDB" id="4167046at2"/>
<dbReference type="PANTHER" id="PTHR42920:SF14">
    <property type="entry name" value="TRANSPORTER, DRUG_METABOLITE EXPORTER FAMILY"/>
    <property type="match status" value="1"/>
</dbReference>
<evidence type="ECO:0000313" key="9">
    <source>
        <dbReference type="Proteomes" id="UP000198924"/>
    </source>
</evidence>
<evidence type="ECO:0000259" key="7">
    <source>
        <dbReference type="Pfam" id="PF00892"/>
    </source>
</evidence>
<comment type="subcellular location">
    <subcellularLocation>
        <location evidence="1">Cell membrane</location>
        <topology evidence="1">Multi-pass membrane protein</topology>
    </subcellularLocation>
</comment>
<dbReference type="SUPFAM" id="SSF103481">
    <property type="entry name" value="Multidrug resistance efflux transporter EmrE"/>
    <property type="match status" value="1"/>
</dbReference>
<feature type="transmembrane region" description="Helical" evidence="6">
    <location>
        <begin position="256"/>
        <end position="275"/>
    </location>
</feature>
<dbReference type="InterPro" id="IPR037185">
    <property type="entry name" value="EmrE-like"/>
</dbReference>
<dbReference type="GO" id="GO:0005886">
    <property type="term" value="C:plasma membrane"/>
    <property type="evidence" value="ECO:0007669"/>
    <property type="project" value="UniProtKB-SubCell"/>
</dbReference>
<dbReference type="STRING" id="45496.SAMN04488079_11023"/>
<dbReference type="PANTHER" id="PTHR42920">
    <property type="entry name" value="OS03G0707200 PROTEIN-RELATED"/>
    <property type="match status" value="1"/>
</dbReference>
<dbReference type="AlphaFoldDB" id="A0A1I3Z9F2"/>
<feature type="transmembrane region" description="Helical" evidence="6">
    <location>
        <begin position="226"/>
        <end position="244"/>
    </location>
</feature>
<feature type="transmembrane region" description="Helical" evidence="6">
    <location>
        <begin position="187"/>
        <end position="206"/>
    </location>
</feature>
<dbReference type="RefSeq" id="WP_091713944.1">
    <property type="nucleotide sequence ID" value="NZ_FOSH01000010.1"/>
</dbReference>
<proteinExistence type="predicted"/>
<organism evidence="8 9">
    <name type="scientific">Methylophaga sulfidovorans</name>
    <dbReference type="NCBI Taxonomy" id="45496"/>
    <lineage>
        <taxon>Bacteria</taxon>
        <taxon>Pseudomonadati</taxon>
        <taxon>Pseudomonadota</taxon>
        <taxon>Gammaproteobacteria</taxon>
        <taxon>Thiotrichales</taxon>
        <taxon>Piscirickettsiaceae</taxon>
        <taxon>Methylophaga</taxon>
    </lineage>
</organism>
<feature type="transmembrane region" description="Helical" evidence="6">
    <location>
        <begin position="281"/>
        <end position="298"/>
    </location>
</feature>
<protein>
    <submittedName>
        <fullName evidence="8">Permease of the drug/metabolite transporter (DMT) superfamily</fullName>
    </submittedName>
</protein>
<feature type="transmembrane region" description="Helical" evidence="6">
    <location>
        <begin position="99"/>
        <end position="118"/>
    </location>
</feature>
<reference evidence="9" key="1">
    <citation type="submission" date="2016-10" db="EMBL/GenBank/DDBJ databases">
        <authorList>
            <person name="Varghese N."/>
            <person name="Submissions S."/>
        </authorList>
    </citation>
    <scope>NUCLEOTIDE SEQUENCE [LARGE SCALE GENOMIC DNA]</scope>
    <source>
        <strain evidence="9">DSM 11578</strain>
    </source>
</reference>
<feature type="transmembrane region" description="Helical" evidence="6">
    <location>
        <begin position="125"/>
        <end position="146"/>
    </location>
</feature>
<keyword evidence="9" id="KW-1185">Reference proteome</keyword>
<name>A0A1I3Z9F2_9GAMM</name>
<evidence type="ECO:0000256" key="5">
    <source>
        <dbReference type="ARBA" id="ARBA00023136"/>
    </source>
</evidence>
<dbReference type="InterPro" id="IPR051258">
    <property type="entry name" value="Diverse_Substrate_Transporter"/>
</dbReference>
<dbReference type="Proteomes" id="UP000198924">
    <property type="component" value="Unassembled WGS sequence"/>
</dbReference>
<feature type="transmembrane region" description="Helical" evidence="6">
    <location>
        <begin position="70"/>
        <end position="93"/>
    </location>
</feature>
<evidence type="ECO:0000313" key="8">
    <source>
        <dbReference type="EMBL" id="SFK40301.1"/>
    </source>
</evidence>
<evidence type="ECO:0000256" key="4">
    <source>
        <dbReference type="ARBA" id="ARBA00022989"/>
    </source>
</evidence>
<evidence type="ECO:0000256" key="6">
    <source>
        <dbReference type="SAM" id="Phobius"/>
    </source>
</evidence>
<gene>
    <name evidence="8" type="ORF">SAMN04488079_11023</name>
</gene>
<keyword evidence="5 6" id="KW-0472">Membrane</keyword>
<evidence type="ECO:0000256" key="1">
    <source>
        <dbReference type="ARBA" id="ARBA00004651"/>
    </source>
</evidence>
<feature type="transmembrane region" description="Helical" evidence="6">
    <location>
        <begin position="37"/>
        <end position="58"/>
    </location>
</feature>